<accession>A0AAN7ZG26</accession>
<gene>
    <name evidence="2" type="ORF">RI129_012478</name>
</gene>
<dbReference type="Proteomes" id="UP001329430">
    <property type="component" value="Chromosome 10"/>
</dbReference>
<dbReference type="CDD" id="cd00170">
    <property type="entry name" value="SEC14"/>
    <property type="match status" value="1"/>
</dbReference>
<dbReference type="Gene3D" id="1.20.5.1200">
    <property type="entry name" value="Alpha-tocopherol transfer"/>
    <property type="match status" value="1"/>
</dbReference>
<protein>
    <recommendedName>
        <fullName evidence="1">CRAL-TRIO domain-containing protein</fullName>
    </recommendedName>
</protein>
<dbReference type="EMBL" id="JAVRBK010000010">
    <property type="protein sequence ID" value="KAK5638183.1"/>
    <property type="molecule type" value="Genomic_DNA"/>
</dbReference>
<keyword evidence="3" id="KW-1185">Reference proteome</keyword>
<dbReference type="GO" id="GO:0016020">
    <property type="term" value="C:membrane"/>
    <property type="evidence" value="ECO:0007669"/>
    <property type="project" value="TreeGrafter"/>
</dbReference>
<organism evidence="2 3">
    <name type="scientific">Pyrocoelia pectoralis</name>
    <dbReference type="NCBI Taxonomy" id="417401"/>
    <lineage>
        <taxon>Eukaryota</taxon>
        <taxon>Metazoa</taxon>
        <taxon>Ecdysozoa</taxon>
        <taxon>Arthropoda</taxon>
        <taxon>Hexapoda</taxon>
        <taxon>Insecta</taxon>
        <taxon>Pterygota</taxon>
        <taxon>Neoptera</taxon>
        <taxon>Endopterygota</taxon>
        <taxon>Coleoptera</taxon>
        <taxon>Polyphaga</taxon>
        <taxon>Elateriformia</taxon>
        <taxon>Elateroidea</taxon>
        <taxon>Lampyridae</taxon>
        <taxon>Lampyrinae</taxon>
        <taxon>Pyrocoelia</taxon>
    </lineage>
</organism>
<dbReference type="PANTHER" id="PTHR10174:SF213">
    <property type="entry name" value="CRAL-TRIO DOMAIN-CONTAINING PROTEIN"/>
    <property type="match status" value="1"/>
</dbReference>
<dbReference type="GO" id="GO:1902936">
    <property type="term" value="F:phosphatidylinositol bisphosphate binding"/>
    <property type="evidence" value="ECO:0007669"/>
    <property type="project" value="TreeGrafter"/>
</dbReference>
<dbReference type="InterPro" id="IPR001251">
    <property type="entry name" value="CRAL-TRIO_dom"/>
</dbReference>
<dbReference type="SUPFAM" id="SSF46938">
    <property type="entry name" value="CRAL/TRIO N-terminal domain"/>
    <property type="match status" value="1"/>
</dbReference>
<dbReference type="AlphaFoldDB" id="A0AAN7ZG26"/>
<dbReference type="Gene3D" id="3.40.525.10">
    <property type="entry name" value="CRAL-TRIO lipid binding domain"/>
    <property type="match status" value="1"/>
</dbReference>
<evidence type="ECO:0000259" key="1">
    <source>
        <dbReference type="PROSITE" id="PS50191"/>
    </source>
</evidence>
<evidence type="ECO:0000313" key="3">
    <source>
        <dbReference type="Proteomes" id="UP001329430"/>
    </source>
</evidence>
<sequence>MQTVTVDSEYKKNKDLRKEDVMVLKEWAEKQPHLPPVSELHLIFFLHSCYYSIEMAKTTIESFFTYRTHCPEMFRHRDLTSSKFRNHLEVADFLFLTPKTSSGDQILVFRLIDCEVAKFDFNEQIKIFDMSIVQWLMQYGTSEGLLIVADFEGAKLGHILKFNIVTMRKLLLYMQDALFIRLKSFHFINAGSYMDMLMNMFKPFLKRDLINSLHFHTESIRSLYQYIPIECLPSNYGGSQPSLNELHESKINTLMAYADYFTEDDSYIADETKRVGKPALLSEIFGVEGSFKKLDID</sequence>
<dbReference type="PRINTS" id="PR00180">
    <property type="entry name" value="CRETINALDHBP"/>
</dbReference>
<dbReference type="PROSITE" id="PS50191">
    <property type="entry name" value="CRAL_TRIO"/>
    <property type="match status" value="1"/>
</dbReference>
<dbReference type="PANTHER" id="PTHR10174">
    <property type="entry name" value="ALPHA-TOCOPHEROL TRANSFER PROTEIN-RELATED"/>
    <property type="match status" value="1"/>
</dbReference>
<evidence type="ECO:0000313" key="2">
    <source>
        <dbReference type="EMBL" id="KAK5638183.1"/>
    </source>
</evidence>
<feature type="domain" description="CRAL-TRIO" evidence="1">
    <location>
        <begin position="81"/>
        <end position="244"/>
    </location>
</feature>
<proteinExistence type="predicted"/>
<dbReference type="SUPFAM" id="SSF52087">
    <property type="entry name" value="CRAL/TRIO domain"/>
    <property type="match status" value="1"/>
</dbReference>
<comment type="caution">
    <text evidence="2">The sequence shown here is derived from an EMBL/GenBank/DDBJ whole genome shotgun (WGS) entry which is preliminary data.</text>
</comment>
<dbReference type="Pfam" id="PF00650">
    <property type="entry name" value="CRAL_TRIO"/>
    <property type="match status" value="1"/>
</dbReference>
<dbReference type="InterPro" id="IPR036865">
    <property type="entry name" value="CRAL-TRIO_dom_sf"/>
</dbReference>
<dbReference type="SMART" id="SM00516">
    <property type="entry name" value="SEC14"/>
    <property type="match status" value="1"/>
</dbReference>
<dbReference type="InterPro" id="IPR036273">
    <property type="entry name" value="CRAL/TRIO_N_dom_sf"/>
</dbReference>
<reference evidence="2 3" key="1">
    <citation type="journal article" date="2024" name="Insects">
        <title>An Improved Chromosome-Level Genome Assembly of the Firefly Pyrocoelia pectoralis.</title>
        <authorList>
            <person name="Fu X."/>
            <person name="Meyer-Rochow V.B."/>
            <person name="Ballantyne L."/>
            <person name="Zhu X."/>
        </authorList>
    </citation>
    <scope>NUCLEOTIDE SEQUENCE [LARGE SCALE GENOMIC DNA]</scope>
    <source>
        <strain evidence="2">XCY_ONT2</strain>
    </source>
</reference>
<name>A0AAN7ZG26_9COLE</name>